<organism evidence="1 2">
    <name type="scientific">Steinernema hermaphroditum</name>
    <dbReference type="NCBI Taxonomy" id="289476"/>
    <lineage>
        <taxon>Eukaryota</taxon>
        <taxon>Metazoa</taxon>
        <taxon>Ecdysozoa</taxon>
        <taxon>Nematoda</taxon>
        <taxon>Chromadorea</taxon>
        <taxon>Rhabditida</taxon>
        <taxon>Tylenchina</taxon>
        <taxon>Panagrolaimomorpha</taxon>
        <taxon>Strongyloidoidea</taxon>
        <taxon>Steinernematidae</taxon>
        <taxon>Steinernema</taxon>
    </lineage>
</organism>
<dbReference type="EMBL" id="JAUCMV010000004">
    <property type="protein sequence ID" value="KAK0407089.1"/>
    <property type="molecule type" value="Genomic_DNA"/>
</dbReference>
<dbReference type="Proteomes" id="UP001175271">
    <property type="component" value="Unassembled WGS sequence"/>
</dbReference>
<evidence type="ECO:0000313" key="2">
    <source>
        <dbReference type="Proteomes" id="UP001175271"/>
    </source>
</evidence>
<sequence>MLMIDQVVEITCLLAVYNLWPFVATNYVVAVAFDKPYKMARSPGKRSWTVFLLASPALLRKTKSYTSFERWTNAALELFFSRRTWNGMLNFGSLMRTVEWSRASDPMGGANSKYISIRVSVPHAFYYVLKKLSLLKK</sequence>
<evidence type="ECO:0000313" key="1">
    <source>
        <dbReference type="EMBL" id="KAK0407089.1"/>
    </source>
</evidence>
<proteinExistence type="predicted"/>
<keyword evidence="2" id="KW-1185">Reference proteome</keyword>
<gene>
    <name evidence="1" type="ORF">QR680_018989</name>
</gene>
<reference evidence="1" key="1">
    <citation type="submission" date="2023-06" db="EMBL/GenBank/DDBJ databases">
        <title>Genomic analysis of the entomopathogenic nematode Steinernema hermaphroditum.</title>
        <authorList>
            <person name="Schwarz E.M."/>
            <person name="Heppert J.K."/>
            <person name="Baniya A."/>
            <person name="Schwartz H.T."/>
            <person name="Tan C.-H."/>
            <person name="Antoshechkin I."/>
            <person name="Sternberg P.W."/>
            <person name="Goodrich-Blair H."/>
            <person name="Dillman A.R."/>
        </authorList>
    </citation>
    <scope>NUCLEOTIDE SEQUENCE</scope>
    <source>
        <strain evidence="1">PS9179</strain>
        <tissue evidence="1">Whole animal</tissue>
    </source>
</reference>
<name>A0AA39LRZ0_9BILA</name>
<comment type="caution">
    <text evidence="1">The sequence shown here is derived from an EMBL/GenBank/DDBJ whole genome shotgun (WGS) entry which is preliminary data.</text>
</comment>
<protein>
    <submittedName>
        <fullName evidence="1">Uncharacterized protein</fullName>
    </submittedName>
</protein>
<dbReference type="AlphaFoldDB" id="A0AA39LRZ0"/>
<accession>A0AA39LRZ0</accession>